<dbReference type="Proteomes" id="UP000315947">
    <property type="component" value="Chromosome"/>
</dbReference>
<keyword evidence="3" id="KW-1185">Reference proteome</keyword>
<evidence type="ECO:0000313" key="2">
    <source>
        <dbReference type="EMBL" id="QDO84258.1"/>
    </source>
</evidence>
<dbReference type="GO" id="GO:0004497">
    <property type="term" value="F:monooxygenase activity"/>
    <property type="evidence" value="ECO:0007669"/>
    <property type="project" value="UniProtKB-KW"/>
</dbReference>
<keyword evidence="2" id="KW-0503">Monooxygenase</keyword>
<proteinExistence type="predicted"/>
<dbReference type="EMBL" id="CP041614">
    <property type="protein sequence ID" value="QDO84258.1"/>
    <property type="molecule type" value="Genomic_DNA"/>
</dbReference>
<dbReference type="InterPro" id="IPR050404">
    <property type="entry name" value="Heme-degrading_MO"/>
</dbReference>
<dbReference type="Pfam" id="PF03992">
    <property type="entry name" value="ABM"/>
    <property type="match status" value="1"/>
</dbReference>
<dbReference type="InterPro" id="IPR011008">
    <property type="entry name" value="Dimeric_a/b-barrel"/>
</dbReference>
<dbReference type="PANTHER" id="PTHR34474">
    <property type="entry name" value="SIGNAL TRANSDUCTION PROTEIN TRAP"/>
    <property type="match status" value="1"/>
</dbReference>
<dbReference type="InterPro" id="IPR007138">
    <property type="entry name" value="ABM_dom"/>
</dbReference>
<reference evidence="2 3" key="1">
    <citation type="submission" date="2019-07" db="EMBL/GenBank/DDBJ databases">
        <title>Shewanella sp. YLB-06 whole genomic sequence.</title>
        <authorList>
            <person name="Yu L."/>
        </authorList>
    </citation>
    <scope>NUCLEOTIDE SEQUENCE [LARGE SCALE GENOMIC DNA]</scope>
    <source>
        <strain evidence="2 3">YLB-06</strain>
    </source>
</reference>
<gene>
    <name evidence="2" type="ORF">FM037_14730</name>
</gene>
<organism evidence="2 3">
    <name type="scientific">Shewanella psychropiezotolerans</name>
    <dbReference type="NCBI Taxonomy" id="2593655"/>
    <lineage>
        <taxon>Bacteria</taxon>
        <taxon>Pseudomonadati</taxon>
        <taxon>Pseudomonadota</taxon>
        <taxon>Gammaproteobacteria</taxon>
        <taxon>Alteromonadales</taxon>
        <taxon>Shewanellaceae</taxon>
        <taxon>Shewanella</taxon>
    </lineage>
</organism>
<dbReference type="RefSeq" id="WP_144046621.1">
    <property type="nucleotide sequence ID" value="NZ_CP041614.1"/>
</dbReference>
<name>A0ABX5WZS3_9GAMM</name>
<accession>A0ABX5WZS3</accession>
<evidence type="ECO:0000313" key="3">
    <source>
        <dbReference type="Proteomes" id="UP000315947"/>
    </source>
</evidence>
<dbReference type="Gene3D" id="3.30.70.100">
    <property type="match status" value="1"/>
</dbReference>
<keyword evidence="2" id="KW-0560">Oxidoreductase</keyword>
<evidence type="ECO:0000259" key="1">
    <source>
        <dbReference type="PROSITE" id="PS51725"/>
    </source>
</evidence>
<dbReference type="PANTHER" id="PTHR34474:SF2">
    <property type="entry name" value="SIGNAL TRANSDUCTION PROTEIN TRAP"/>
    <property type="match status" value="1"/>
</dbReference>
<feature type="domain" description="ABM" evidence="1">
    <location>
        <begin position="2"/>
        <end position="95"/>
    </location>
</feature>
<dbReference type="SUPFAM" id="SSF54909">
    <property type="entry name" value="Dimeric alpha+beta barrel"/>
    <property type="match status" value="1"/>
</dbReference>
<protein>
    <submittedName>
        <fullName evidence="2">Antibiotic biosynthesis monooxygenase</fullName>
    </submittedName>
</protein>
<dbReference type="PROSITE" id="PS51725">
    <property type="entry name" value="ABM"/>
    <property type="match status" value="1"/>
</dbReference>
<sequence>MYIVANRIPVAVDWQDEFENRFRQRVGQIDQQAGFVSMQILKPVSEGAPYVVFTTWQDEAAFEAWIHSEDFKLSHQNPLPKEAFTGRPMIEKHQVVISTRG</sequence>